<dbReference type="GO" id="GO:0003711">
    <property type="term" value="F:transcription elongation factor activity"/>
    <property type="evidence" value="ECO:0007669"/>
    <property type="project" value="TreeGrafter"/>
</dbReference>
<evidence type="ECO:0000256" key="8">
    <source>
        <dbReference type="SAM" id="MobiDB-lite"/>
    </source>
</evidence>
<dbReference type="EMBL" id="CAHR02000056">
    <property type="protein sequence ID" value="CCG81726.1"/>
    <property type="molecule type" value="Genomic_DNA"/>
</dbReference>
<evidence type="ECO:0000256" key="1">
    <source>
        <dbReference type="ARBA" id="ARBA00004123"/>
    </source>
</evidence>
<feature type="compositionally biased region" description="Basic and acidic residues" evidence="8">
    <location>
        <begin position="211"/>
        <end position="223"/>
    </location>
</feature>
<comment type="similarity">
    <text evidence="2">Belongs to the EAF family.</text>
</comment>
<keyword evidence="3" id="KW-0597">Phosphoprotein</keyword>
<evidence type="ECO:0000256" key="6">
    <source>
        <dbReference type="ARBA" id="ARBA00023163"/>
    </source>
</evidence>
<keyword evidence="4" id="KW-0805">Transcription regulation</keyword>
<organism evidence="10 11">
    <name type="scientific">Taphrina deformans (strain PYCC 5710 / ATCC 11124 / CBS 356.35 / IMI 108563 / JCM 9778 / NBRC 8474)</name>
    <name type="common">Peach leaf curl fungus</name>
    <name type="synonym">Lalaria deformans</name>
    <dbReference type="NCBI Taxonomy" id="1097556"/>
    <lineage>
        <taxon>Eukaryota</taxon>
        <taxon>Fungi</taxon>
        <taxon>Dikarya</taxon>
        <taxon>Ascomycota</taxon>
        <taxon>Taphrinomycotina</taxon>
        <taxon>Taphrinomycetes</taxon>
        <taxon>Taphrinales</taxon>
        <taxon>Taphrinaceae</taxon>
        <taxon>Taphrina</taxon>
    </lineage>
</organism>
<keyword evidence="11" id="KW-1185">Reference proteome</keyword>
<evidence type="ECO:0000256" key="4">
    <source>
        <dbReference type="ARBA" id="ARBA00023015"/>
    </source>
</evidence>
<comment type="caution">
    <text evidence="10">The sequence shown here is derived from an EMBL/GenBank/DDBJ whole genome shotgun (WGS) entry which is preliminary data.</text>
</comment>
<dbReference type="PANTHER" id="PTHR15970:SF2">
    <property type="entry name" value="ELL-ASSOCIATED FACTOR EAF"/>
    <property type="match status" value="1"/>
</dbReference>
<dbReference type="Pfam" id="PF09816">
    <property type="entry name" value="EAF"/>
    <property type="match status" value="1"/>
</dbReference>
<feature type="compositionally biased region" description="Polar residues" evidence="8">
    <location>
        <begin position="180"/>
        <end position="199"/>
    </location>
</feature>
<keyword evidence="7" id="KW-0539">Nucleus</keyword>
<dbReference type="GO" id="GO:0032783">
    <property type="term" value="C:super elongation complex"/>
    <property type="evidence" value="ECO:0007669"/>
    <property type="project" value="InterPro"/>
</dbReference>
<protein>
    <recommendedName>
        <fullName evidence="9">Transcription elongation factor Eaf N-terminal domain-containing protein</fullName>
    </recommendedName>
</protein>
<evidence type="ECO:0000256" key="5">
    <source>
        <dbReference type="ARBA" id="ARBA00023159"/>
    </source>
</evidence>
<dbReference type="OrthoDB" id="125903at2759"/>
<feature type="compositionally biased region" description="Basic and acidic residues" evidence="8">
    <location>
        <begin position="121"/>
        <end position="145"/>
    </location>
</feature>
<accession>R4XBH7</accession>
<dbReference type="STRING" id="1097556.R4XBH7"/>
<keyword evidence="6" id="KW-0804">Transcription</keyword>
<feature type="domain" description="Transcription elongation factor Eaf N-terminal" evidence="9">
    <location>
        <begin position="15"/>
        <end position="110"/>
    </location>
</feature>
<feature type="compositionally biased region" description="Acidic residues" evidence="8">
    <location>
        <begin position="155"/>
        <end position="175"/>
    </location>
</feature>
<dbReference type="eggNOG" id="ENOG502SEGQ">
    <property type="taxonomic scope" value="Eukaryota"/>
</dbReference>
<proteinExistence type="inferred from homology"/>
<evidence type="ECO:0000256" key="7">
    <source>
        <dbReference type="ARBA" id="ARBA00023242"/>
    </source>
</evidence>
<dbReference type="VEuPathDB" id="FungiDB:TAPDE_001561"/>
<dbReference type="InterPro" id="IPR019194">
    <property type="entry name" value="Tscrpt_elong_fac_Eaf_N"/>
</dbReference>
<evidence type="ECO:0000313" key="11">
    <source>
        <dbReference type="Proteomes" id="UP000013776"/>
    </source>
</evidence>
<dbReference type="Proteomes" id="UP000013776">
    <property type="component" value="Unassembled WGS sequence"/>
</dbReference>
<sequence length="230" mass="25171">MDETDMTELRGRHGITLGSSITGPATTSMHALKYNFQPSTIDPSRPSTLSGDSGGDYTLLVPSKEGQAHVFRGPETAGKEIDCVLIYDASTGSYVLERIGSVLRLDHQRHAQVAATETEEPGEKEIKRGPDPDRHPEAEPKVVVEEREDAVPGVVDEEHEEEEDDDDDDDEELDDFANLLESTLDASTQKSSSASNVQNEGGKIHTPIARRPSENTRNVARDDESSEDED</sequence>
<reference evidence="10 11" key="1">
    <citation type="journal article" date="2013" name="MBio">
        <title>Genome sequencing of the plant pathogen Taphrina deformans, the causal agent of peach leaf curl.</title>
        <authorList>
            <person name="Cisse O.H."/>
            <person name="Almeida J.M.G.C.F."/>
            <person name="Fonseca A."/>
            <person name="Kumar A.A."/>
            <person name="Salojaervi J."/>
            <person name="Overmyer K."/>
            <person name="Hauser P.M."/>
            <person name="Pagni M."/>
        </authorList>
    </citation>
    <scope>NUCLEOTIDE SEQUENCE [LARGE SCALE GENOMIC DNA]</scope>
    <source>
        <strain evidence="11">PYCC 5710 / ATCC 11124 / CBS 356.35 / IMI 108563 / JCM 9778 / NBRC 8474</strain>
    </source>
</reference>
<evidence type="ECO:0000256" key="3">
    <source>
        <dbReference type="ARBA" id="ARBA00022553"/>
    </source>
</evidence>
<keyword evidence="5" id="KW-0010">Activator</keyword>
<name>R4XBH7_TAPDE</name>
<evidence type="ECO:0000313" key="10">
    <source>
        <dbReference type="EMBL" id="CCG81726.1"/>
    </source>
</evidence>
<dbReference type="AlphaFoldDB" id="R4XBH7"/>
<dbReference type="GO" id="GO:0006368">
    <property type="term" value="P:transcription elongation by RNA polymerase II"/>
    <property type="evidence" value="ECO:0007669"/>
    <property type="project" value="InterPro"/>
</dbReference>
<comment type="subcellular location">
    <subcellularLocation>
        <location evidence="1">Nucleus</location>
    </subcellularLocation>
</comment>
<gene>
    <name evidence="10" type="ORF">TAPDE_001561</name>
</gene>
<evidence type="ECO:0000259" key="9">
    <source>
        <dbReference type="Pfam" id="PF09816"/>
    </source>
</evidence>
<dbReference type="InterPro" id="IPR027093">
    <property type="entry name" value="EAF_fam"/>
</dbReference>
<evidence type="ECO:0000256" key="2">
    <source>
        <dbReference type="ARBA" id="ARBA00007798"/>
    </source>
</evidence>
<feature type="region of interest" description="Disordered" evidence="8">
    <location>
        <begin position="111"/>
        <end position="230"/>
    </location>
</feature>
<dbReference type="PANTHER" id="PTHR15970">
    <property type="entry name" value="ELL-ASSOCIATED FACTOR EAF"/>
    <property type="match status" value="1"/>
</dbReference>